<proteinExistence type="inferred from homology"/>
<keyword evidence="6 7" id="KW-0949">S-adenosyl-L-methionine</keyword>
<evidence type="ECO:0000256" key="4">
    <source>
        <dbReference type="ARBA" id="ARBA00022603"/>
    </source>
</evidence>
<name>A0A410FTE6_BIPS1</name>
<evidence type="ECO:0000256" key="6">
    <source>
        <dbReference type="ARBA" id="ARBA00022691"/>
    </source>
</evidence>
<dbReference type="KEGG" id="bih:BIP78_0508"/>
<evidence type="ECO:0000313" key="8">
    <source>
        <dbReference type="EMBL" id="QAA76274.1"/>
    </source>
</evidence>
<keyword evidence="5 7" id="KW-0808">Transferase</keyword>
<dbReference type="PANTHER" id="PTHR11579:SF0">
    <property type="entry name" value="PROTEIN-L-ISOASPARTATE(D-ASPARTATE) O-METHYLTRANSFERASE"/>
    <property type="match status" value="1"/>
</dbReference>
<evidence type="ECO:0000256" key="3">
    <source>
        <dbReference type="ARBA" id="ARBA00022490"/>
    </source>
</evidence>
<dbReference type="EMBL" id="CP034928">
    <property type="protein sequence ID" value="QAA76274.1"/>
    <property type="molecule type" value="Genomic_DNA"/>
</dbReference>
<dbReference type="InterPro" id="IPR000682">
    <property type="entry name" value="PCMT"/>
</dbReference>
<dbReference type="GO" id="GO:0004719">
    <property type="term" value="F:protein-L-isoaspartate (D-aspartate) O-methyltransferase activity"/>
    <property type="evidence" value="ECO:0007669"/>
    <property type="project" value="UniProtKB-UniRule"/>
</dbReference>
<organism evidence="8 9">
    <name type="scientific">Bipolaricaulis sibiricus</name>
    <dbReference type="NCBI Taxonomy" id="2501609"/>
    <lineage>
        <taxon>Bacteria</taxon>
        <taxon>Candidatus Bipolaricaulota</taxon>
        <taxon>Candidatus Bipolaricaulia</taxon>
        <taxon>Candidatus Bipolaricaulales</taxon>
        <taxon>Candidatus Bipolaricaulaceae</taxon>
        <taxon>Candidatus Bipolaricaulis</taxon>
    </lineage>
</organism>
<dbReference type="PANTHER" id="PTHR11579">
    <property type="entry name" value="PROTEIN-L-ISOASPARTATE O-METHYLTRANSFERASE"/>
    <property type="match status" value="1"/>
</dbReference>
<dbReference type="Proteomes" id="UP000287233">
    <property type="component" value="Chromosome"/>
</dbReference>
<evidence type="ECO:0000256" key="7">
    <source>
        <dbReference type="HAMAP-Rule" id="MF_00090"/>
    </source>
</evidence>
<comment type="function">
    <text evidence="7">Catalyzes the methyl esterification of L-isoaspartyl residues in peptides and proteins that result from spontaneous decomposition of normal L-aspartyl and L-asparaginyl residues. It plays a role in the repair and/or degradation of damaged proteins.</text>
</comment>
<dbReference type="InterPro" id="IPR029063">
    <property type="entry name" value="SAM-dependent_MTases_sf"/>
</dbReference>
<protein>
    <recommendedName>
        <fullName evidence="7">Protein-L-isoaspartate O-methyltransferase</fullName>
        <ecNumber evidence="7">2.1.1.77</ecNumber>
    </recommendedName>
    <alternativeName>
        <fullName evidence="7">L-isoaspartyl protein carboxyl methyltransferase</fullName>
    </alternativeName>
    <alternativeName>
        <fullName evidence="7">Protein L-isoaspartyl methyltransferase</fullName>
    </alternativeName>
    <alternativeName>
        <fullName evidence="7">Protein-beta-aspartate methyltransferase</fullName>
        <shortName evidence="7">PIMT</shortName>
    </alternativeName>
</protein>
<gene>
    <name evidence="7" type="primary">pcm</name>
    <name evidence="8" type="ORF">BIP78_0508</name>
</gene>
<keyword evidence="3 7" id="KW-0963">Cytoplasm</keyword>
<keyword evidence="4 7" id="KW-0489">Methyltransferase</keyword>
<feature type="active site" evidence="7">
    <location>
        <position position="67"/>
    </location>
</feature>
<dbReference type="GO" id="GO:0032259">
    <property type="term" value="P:methylation"/>
    <property type="evidence" value="ECO:0007669"/>
    <property type="project" value="UniProtKB-KW"/>
</dbReference>
<comment type="similarity">
    <text evidence="2 7">Belongs to the methyltransferase superfamily. L-isoaspartyl/D-aspartyl protein methyltransferase family.</text>
</comment>
<dbReference type="Pfam" id="PF01135">
    <property type="entry name" value="PCMT"/>
    <property type="match status" value="1"/>
</dbReference>
<evidence type="ECO:0000313" key="9">
    <source>
        <dbReference type="Proteomes" id="UP000287233"/>
    </source>
</evidence>
<evidence type="ECO:0000256" key="1">
    <source>
        <dbReference type="ARBA" id="ARBA00004496"/>
    </source>
</evidence>
<dbReference type="SUPFAM" id="SSF53335">
    <property type="entry name" value="S-adenosyl-L-methionine-dependent methyltransferases"/>
    <property type="match status" value="1"/>
</dbReference>
<dbReference type="NCBIfam" id="NF001453">
    <property type="entry name" value="PRK00312.1"/>
    <property type="match status" value="1"/>
</dbReference>
<dbReference type="FunFam" id="3.40.50.150:FF:000010">
    <property type="entry name" value="Protein-L-isoaspartate O-methyltransferase"/>
    <property type="match status" value="1"/>
</dbReference>
<dbReference type="PROSITE" id="PS01279">
    <property type="entry name" value="PCMT"/>
    <property type="match status" value="1"/>
</dbReference>
<dbReference type="GO" id="GO:0030091">
    <property type="term" value="P:protein repair"/>
    <property type="evidence" value="ECO:0007669"/>
    <property type="project" value="UniProtKB-UniRule"/>
</dbReference>
<comment type="subcellular location">
    <subcellularLocation>
        <location evidence="1 7">Cytoplasm</location>
    </subcellularLocation>
</comment>
<dbReference type="CDD" id="cd02440">
    <property type="entry name" value="AdoMet_MTases"/>
    <property type="match status" value="1"/>
</dbReference>
<dbReference type="GO" id="GO:0005737">
    <property type="term" value="C:cytoplasm"/>
    <property type="evidence" value="ECO:0007669"/>
    <property type="project" value="UniProtKB-SubCell"/>
</dbReference>
<dbReference type="HAMAP" id="MF_00090">
    <property type="entry name" value="PIMT"/>
    <property type="match status" value="1"/>
</dbReference>
<sequence>MSAPISESDLARSRDALVRALRDEGIQSDRVLAALGRVPRHRFVPPHLVPHAYEDRPLPIGHGQTISQPYIVALSTEALDLGPAHRVLEVGTGSGYQAAVLAELAGDVFTVERVPELSASAAETLRSLGYANVRLRVGDGTRGWPEEAPFDAILVTAASPRVPRALLDQLSPRGRMVIPVGGPISQELLLICHDGEQWVQRRLCGCTFVPLIGEEGWT</sequence>
<dbReference type="AlphaFoldDB" id="A0A410FTE6"/>
<evidence type="ECO:0000256" key="5">
    <source>
        <dbReference type="ARBA" id="ARBA00022679"/>
    </source>
</evidence>
<accession>A0A410FTE6</accession>
<reference evidence="9" key="1">
    <citation type="submission" date="2018-12" db="EMBL/GenBank/DDBJ databases">
        <title>Complete genome sequence of an uncultured bacterium of the candidate phylum Bipolaricaulota.</title>
        <authorList>
            <person name="Kadnikov V.V."/>
            <person name="Mardanov A.V."/>
            <person name="Beletsky A.V."/>
            <person name="Frank Y.A."/>
            <person name="Karnachuk O.V."/>
            <person name="Ravin N.V."/>
        </authorList>
    </citation>
    <scope>NUCLEOTIDE SEQUENCE [LARGE SCALE GENOMIC DNA]</scope>
</reference>
<dbReference type="NCBIfam" id="TIGR00080">
    <property type="entry name" value="pimt"/>
    <property type="match status" value="1"/>
</dbReference>
<comment type="catalytic activity">
    <reaction evidence="7">
        <text>[protein]-L-isoaspartate + S-adenosyl-L-methionine = [protein]-L-isoaspartate alpha-methyl ester + S-adenosyl-L-homocysteine</text>
        <dbReference type="Rhea" id="RHEA:12705"/>
        <dbReference type="Rhea" id="RHEA-COMP:12143"/>
        <dbReference type="Rhea" id="RHEA-COMP:12144"/>
        <dbReference type="ChEBI" id="CHEBI:57856"/>
        <dbReference type="ChEBI" id="CHEBI:59789"/>
        <dbReference type="ChEBI" id="CHEBI:90596"/>
        <dbReference type="ChEBI" id="CHEBI:90598"/>
        <dbReference type="EC" id="2.1.1.77"/>
    </reaction>
</comment>
<dbReference type="Gene3D" id="3.40.50.150">
    <property type="entry name" value="Vaccinia Virus protein VP39"/>
    <property type="match status" value="1"/>
</dbReference>
<evidence type="ECO:0000256" key="2">
    <source>
        <dbReference type="ARBA" id="ARBA00005369"/>
    </source>
</evidence>
<dbReference type="EC" id="2.1.1.77" evidence="7"/>